<dbReference type="AlphaFoldDB" id="X1MVC9"/>
<name>X1MVC9_9ZZZZ</name>
<dbReference type="EMBL" id="BARV01024620">
    <property type="protein sequence ID" value="GAI35233.1"/>
    <property type="molecule type" value="Genomic_DNA"/>
</dbReference>
<reference evidence="1" key="1">
    <citation type="journal article" date="2014" name="Front. Microbiol.">
        <title>High frequency of phylogenetically diverse reductive dehalogenase-homologous genes in deep subseafloor sedimentary metagenomes.</title>
        <authorList>
            <person name="Kawai M."/>
            <person name="Futagami T."/>
            <person name="Toyoda A."/>
            <person name="Takaki Y."/>
            <person name="Nishi S."/>
            <person name="Hori S."/>
            <person name="Arai W."/>
            <person name="Tsubouchi T."/>
            <person name="Morono Y."/>
            <person name="Uchiyama I."/>
            <person name="Ito T."/>
            <person name="Fujiyama A."/>
            <person name="Inagaki F."/>
            <person name="Takami H."/>
        </authorList>
    </citation>
    <scope>NUCLEOTIDE SEQUENCE</scope>
    <source>
        <strain evidence="1">Expedition CK06-06</strain>
    </source>
</reference>
<sequence length="41" mass="4589">ILAVFDAVGYDTPEWFVGPGIGILLWWFGERTTGHIKGKIQ</sequence>
<accession>X1MVC9</accession>
<protein>
    <submittedName>
        <fullName evidence="1">Uncharacterized protein</fullName>
    </submittedName>
</protein>
<evidence type="ECO:0000313" key="1">
    <source>
        <dbReference type="EMBL" id="GAI35233.1"/>
    </source>
</evidence>
<comment type="caution">
    <text evidence="1">The sequence shown here is derived from an EMBL/GenBank/DDBJ whole genome shotgun (WGS) entry which is preliminary data.</text>
</comment>
<organism evidence="1">
    <name type="scientific">marine sediment metagenome</name>
    <dbReference type="NCBI Taxonomy" id="412755"/>
    <lineage>
        <taxon>unclassified sequences</taxon>
        <taxon>metagenomes</taxon>
        <taxon>ecological metagenomes</taxon>
    </lineage>
</organism>
<proteinExistence type="predicted"/>
<feature type="non-terminal residue" evidence="1">
    <location>
        <position position="1"/>
    </location>
</feature>
<gene>
    <name evidence="1" type="ORF">S06H3_40159</name>
</gene>